<evidence type="ECO:0000256" key="1">
    <source>
        <dbReference type="ARBA" id="ARBA00022741"/>
    </source>
</evidence>
<dbReference type="Pfam" id="PF00488">
    <property type="entry name" value="MutS_V"/>
    <property type="match status" value="1"/>
</dbReference>
<evidence type="ECO:0000259" key="5">
    <source>
        <dbReference type="SMART" id="SM00534"/>
    </source>
</evidence>
<keyword evidence="4" id="KW-0812">Transmembrane</keyword>
<evidence type="ECO:0000256" key="3">
    <source>
        <dbReference type="ARBA" id="ARBA00023125"/>
    </source>
</evidence>
<dbReference type="GO" id="GO:0006298">
    <property type="term" value="P:mismatch repair"/>
    <property type="evidence" value="ECO:0007669"/>
    <property type="project" value="InterPro"/>
</dbReference>
<dbReference type="GO" id="GO:0005829">
    <property type="term" value="C:cytosol"/>
    <property type="evidence" value="ECO:0007669"/>
    <property type="project" value="TreeGrafter"/>
</dbReference>
<dbReference type="EMBL" id="MN740404">
    <property type="protein sequence ID" value="QHU04698.1"/>
    <property type="molecule type" value="Genomic_DNA"/>
</dbReference>
<dbReference type="GO" id="GO:0030983">
    <property type="term" value="F:mismatched DNA binding"/>
    <property type="evidence" value="ECO:0007669"/>
    <property type="project" value="InterPro"/>
</dbReference>
<dbReference type="SUPFAM" id="SSF52540">
    <property type="entry name" value="P-loop containing nucleoside triphosphate hydrolases"/>
    <property type="match status" value="1"/>
</dbReference>
<dbReference type="InterPro" id="IPR045076">
    <property type="entry name" value="MutS"/>
</dbReference>
<keyword evidence="3" id="KW-0238">DNA-binding</keyword>
<evidence type="ECO:0000256" key="4">
    <source>
        <dbReference type="SAM" id="Phobius"/>
    </source>
</evidence>
<evidence type="ECO:0000313" key="6">
    <source>
        <dbReference type="EMBL" id="QHU04698.1"/>
    </source>
</evidence>
<accession>A0A6C0JLJ0</accession>
<protein>
    <recommendedName>
        <fullName evidence="5">DNA mismatch repair proteins mutS family domain-containing protein</fullName>
    </recommendedName>
</protein>
<name>A0A6C0JLJ0_9ZZZZ</name>
<keyword evidence="4" id="KW-1133">Transmembrane helix</keyword>
<dbReference type="PANTHER" id="PTHR11361">
    <property type="entry name" value="DNA MISMATCH REPAIR PROTEIN MUTS FAMILY MEMBER"/>
    <property type="match status" value="1"/>
</dbReference>
<dbReference type="PANTHER" id="PTHR11361:SF99">
    <property type="entry name" value="DNA MISMATCH REPAIR PROTEIN"/>
    <property type="match status" value="1"/>
</dbReference>
<dbReference type="AlphaFoldDB" id="A0A6C0JLJ0"/>
<evidence type="ECO:0000256" key="2">
    <source>
        <dbReference type="ARBA" id="ARBA00022840"/>
    </source>
</evidence>
<dbReference type="GO" id="GO:0140664">
    <property type="term" value="F:ATP-dependent DNA damage sensor activity"/>
    <property type="evidence" value="ECO:0007669"/>
    <property type="project" value="InterPro"/>
</dbReference>
<organism evidence="6">
    <name type="scientific">viral metagenome</name>
    <dbReference type="NCBI Taxonomy" id="1070528"/>
    <lineage>
        <taxon>unclassified sequences</taxon>
        <taxon>metagenomes</taxon>
        <taxon>organismal metagenomes</taxon>
    </lineage>
</organism>
<dbReference type="Gene3D" id="3.40.50.300">
    <property type="entry name" value="P-loop containing nucleotide triphosphate hydrolases"/>
    <property type="match status" value="1"/>
</dbReference>
<proteinExistence type="predicted"/>
<keyword evidence="4" id="KW-0472">Membrane</keyword>
<dbReference type="SMART" id="SM00534">
    <property type="entry name" value="MUTSac"/>
    <property type="match status" value="1"/>
</dbReference>
<dbReference type="InterPro" id="IPR027417">
    <property type="entry name" value="P-loop_NTPase"/>
</dbReference>
<sequence>MITTIRETLHKELDKINKTAFMAQLDIEIKPISKIENTTEEQQSCPFIKPIISQEIHTNFRLPITYLDSSTVFPLSNIVCEDLELSENKNSSSSMYEYLFKPNHQFAKEMIHKWKKQYTTNIDFINDTQNLLKNMNKYKETTNYGNDVLNYDKYISLWKDLKEDDFFLEKYGYMDWDMLKYLNESTNFLQIVSFLNIASPLTSFLIPIFFLIFPFILLKIQQIPITVETYVEILTSLAKNHFIGKALSSIQSISWDKMVYLLITFSLYVLQIYQNVNTCHRFYYNVKKINDSLINLRYQIQYSIRSMESFLSIASNYSSYEPFCQDVVKHYNYLLTMESELVYIDPFANSLSKFTEFGELLKCYYSFYSKPDYEEAIRYAAGFEGFIDNIVGVSDNLNNGIVCFGNISGDAVCDFKEQYYPPLLNDNPVKNNCSFEKNIIISAPNKAGKTTILKTTAMNIIFTQQLGCGFYESAELTPYTHIHSYLNIPDTSGRDSLFQAESRRCKDILDIINENNGTRYRHFCIFDELYSGTNPEEASKAGYAFLEYLSKYKNVNFILTTHYLSICKKYRKSESIENFKMHVQVLENGEFYYTYKMKPGISKIKGALRVLKDMGYPEDIIKTIEQA</sequence>
<feature type="transmembrane region" description="Helical" evidence="4">
    <location>
        <begin position="197"/>
        <end position="218"/>
    </location>
</feature>
<dbReference type="InterPro" id="IPR000432">
    <property type="entry name" value="DNA_mismatch_repair_MutS_C"/>
</dbReference>
<reference evidence="6" key="1">
    <citation type="journal article" date="2020" name="Nature">
        <title>Giant virus diversity and host interactions through global metagenomics.</title>
        <authorList>
            <person name="Schulz F."/>
            <person name="Roux S."/>
            <person name="Paez-Espino D."/>
            <person name="Jungbluth S."/>
            <person name="Walsh D.A."/>
            <person name="Denef V.J."/>
            <person name="McMahon K.D."/>
            <person name="Konstantinidis K.T."/>
            <person name="Eloe-Fadrosh E.A."/>
            <person name="Kyrpides N.C."/>
            <person name="Woyke T."/>
        </authorList>
    </citation>
    <scope>NUCLEOTIDE SEQUENCE</scope>
    <source>
        <strain evidence="6">GVMAG-M-3300027708-5</strain>
    </source>
</reference>
<keyword evidence="1" id="KW-0547">Nucleotide-binding</keyword>
<feature type="domain" description="DNA mismatch repair proteins mutS family" evidence="5">
    <location>
        <begin position="436"/>
        <end position="626"/>
    </location>
</feature>
<keyword evidence="2" id="KW-0067">ATP-binding</keyword>
<dbReference type="GO" id="GO:0005524">
    <property type="term" value="F:ATP binding"/>
    <property type="evidence" value="ECO:0007669"/>
    <property type="project" value="UniProtKB-KW"/>
</dbReference>